<protein>
    <submittedName>
        <fullName evidence="2">Uncharacterized protein</fullName>
    </submittedName>
</protein>
<dbReference type="AlphaFoldDB" id="A0A0H1BH73"/>
<sequence length="136" mass="15157">MTSTRKRMVPGLKGSSYSGTYQTGKLIESIRNAGPLPLRDPQPEGLSPEGMAHSTQIPAQFHLNPLSFAMSYRLEPELSLEPLLCFWPIMPTFCLRASVSWMASGDREPKAGWLELDGTHGNIYEAPNEHEWGLRS</sequence>
<comment type="caution">
    <text evidence="2">The sequence shown here is derived from an EMBL/GenBank/DDBJ whole genome shotgun (WGS) entry which is preliminary data.</text>
</comment>
<proteinExistence type="predicted"/>
<feature type="region of interest" description="Disordered" evidence="1">
    <location>
        <begin position="33"/>
        <end position="52"/>
    </location>
</feature>
<reference evidence="3" key="1">
    <citation type="journal article" date="2015" name="PLoS Genet.">
        <title>The dynamic genome and transcriptome of the human fungal pathogen Blastomyces and close relative Emmonsia.</title>
        <authorList>
            <person name="Munoz J.F."/>
            <person name="Gauthier G.M."/>
            <person name="Desjardins C.A."/>
            <person name="Gallo J.E."/>
            <person name="Holder J."/>
            <person name="Sullivan T.D."/>
            <person name="Marty A.J."/>
            <person name="Carmen J.C."/>
            <person name="Chen Z."/>
            <person name="Ding L."/>
            <person name="Gujja S."/>
            <person name="Magrini V."/>
            <person name="Misas E."/>
            <person name="Mitreva M."/>
            <person name="Priest M."/>
            <person name="Saif S."/>
            <person name="Whiston E.A."/>
            <person name="Young S."/>
            <person name="Zeng Q."/>
            <person name="Goldman W.E."/>
            <person name="Mardis E.R."/>
            <person name="Taylor J.W."/>
            <person name="McEwen J.G."/>
            <person name="Clay O.K."/>
            <person name="Klein B.S."/>
            <person name="Cuomo C.A."/>
        </authorList>
    </citation>
    <scope>NUCLEOTIDE SEQUENCE [LARGE SCALE GENOMIC DNA]</scope>
    <source>
        <strain evidence="3">UAMH 139</strain>
    </source>
</reference>
<name>A0A0H1BH73_9EURO</name>
<gene>
    <name evidence="2" type="ORF">EMPG_09853</name>
</gene>
<keyword evidence="3" id="KW-1185">Reference proteome</keyword>
<organism evidence="2 3">
    <name type="scientific">Blastomyces silverae</name>
    <dbReference type="NCBI Taxonomy" id="2060906"/>
    <lineage>
        <taxon>Eukaryota</taxon>
        <taxon>Fungi</taxon>
        <taxon>Dikarya</taxon>
        <taxon>Ascomycota</taxon>
        <taxon>Pezizomycotina</taxon>
        <taxon>Eurotiomycetes</taxon>
        <taxon>Eurotiomycetidae</taxon>
        <taxon>Onygenales</taxon>
        <taxon>Ajellomycetaceae</taxon>
        <taxon>Blastomyces</taxon>
    </lineage>
</organism>
<evidence type="ECO:0000256" key="1">
    <source>
        <dbReference type="SAM" id="MobiDB-lite"/>
    </source>
</evidence>
<accession>A0A0H1BH73</accession>
<evidence type="ECO:0000313" key="3">
    <source>
        <dbReference type="Proteomes" id="UP000053573"/>
    </source>
</evidence>
<evidence type="ECO:0000313" key="2">
    <source>
        <dbReference type="EMBL" id="KLJ10839.1"/>
    </source>
</evidence>
<dbReference type="Proteomes" id="UP000053573">
    <property type="component" value="Unassembled WGS sequence"/>
</dbReference>
<dbReference type="EMBL" id="LDEV01001879">
    <property type="protein sequence ID" value="KLJ10839.1"/>
    <property type="molecule type" value="Genomic_DNA"/>
</dbReference>